<dbReference type="PANTHER" id="PTHR30055">
    <property type="entry name" value="HTH-TYPE TRANSCRIPTIONAL REGULATOR RUTR"/>
    <property type="match status" value="1"/>
</dbReference>
<dbReference type="InterPro" id="IPR001647">
    <property type="entry name" value="HTH_TetR"/>
</dbReference>
<dbReference type="Gene3D" id="1.10.357.10">
    <property type="entry name" value="Tetracycline Repressor, domain 2"/>
    <property type="match status" value="1"/>
</dbReference>
<dbReference type="RefSeq" id="WP_014133529.1">
    <property type="nucleotide sequence ID" value="NC_016109.1"/>
</dbReference>
<dbReference type="Proteomes" id="UP000007076">
    <property type="component" value="Chromosome"/>
</dbReference>
<dbReference type="KEGG" id="ksk:KSE_03620"/>
<dbReference type="AlphaFoldDB" id="E4N4S8"/>
<evidence type="ECO:0000313" key="7">
    <source>
        <dbReference type="Proteomes" id="UP000007076"/>
    </source>
</evidence>
<feature type="domain" description="HTH tetR-type" evidence="5">
    <location>
        <begin position="20"/>
        <end position="80"/>
    </location>
</feature>
<dbReference type="InterPro" id="IPR050109">
    <property type="entry name" value="HTH-type_TetR-like_transc_reg"/>
</dbReference>
<accession>E4N4S8</accession>
<dbReference type="PROSITE" id="PS50977">
    <property type="entry name" value="HTH_TETR_2"/>
    <property type="match status" value="1"/>
</dbReference>
<feature type="DNA-binding region" description="H-T-H motif" evidence="4">
    <location>
        <begin position="43"/>
        <end position="62"/>
    </location>
</feature>
<sequence>MTRPRSRPADRPDRERRRASHSIDAVLTAAVALLDEAGERALTLRALAGRLGTGVGSIYWYVSSRDDLLDRAVDHVLGGVLAEAAKRPPAADPVDDLRATAVTLYDAVVDRPWLGARFMRGLDLPGNSLRLYEELGRPALRLDLTPLQRFHAVSAVLGVVASAAAELGGQEPPEEVTDGLVDRAEFFGRYARTWRDLDAGEYPFLHDIVDEFEAHDDREQFLAALDLTLSGLRAQVERRA</sequence>
<keyword evidence="7" id="KW-1185">Reference proteome</keyword>
<dbReference type="InterPro" id="IPR036271">
    <property type="entry name" value="Tet_transcr_reg_TetR-rel_C_sf"/>
</dbReference>
<dbReference type="InterPro" id="IPR009057">
    <property type="entry name" value="Homeodomain-like_sf"/>
</dbReference>
<evidence type="ECO:0000256" key="4">
    <source>
        <dbReference type="PROSITE-ProRule" id="PRU00335"/>
    </source>
</evidence>
<dbReference type="SUPFAM" id="SSF48498">
    <property type="entry name" value="Tetracyclin repressor-like, C-terminal domain"/>
    <property type="match status" value="1"/>
</dbReference>
<evidence type="ECO:0000256" key="1">
    <source>
        <dbReference type="ARBA" id="ARBA00023015"/>
    </source>
</evidence>
<gene>
    <name evidence="6" type="ordered locus">KSE_03620</name>
</gene>
<dbReference type="PRINTS" id="PR00455">
    <property type="entry name" value="HTHTETR"/>
</dbReference>
<organism evidence="6 7">
    <name type="scientific">Kitasatospora setae (strain ATCC 33774 / DSM 43861 / JCM 3304 / KCC A-0304 / NBRC 14216 / KM-6054)</name>
    <name type="common">Streptomyces setae</name>
    <dbReference type="NCBI Taxonomy" id="452652"/>
    <lineage>
        <taxon>Bacteria</taxon>
        <taxon>Bacillati</taxon>
        <taxon>Actinomycetota</taxon>
        <taxon>Actinomycetes</taxon>
        <taxon>Kitasatosporales</taxon>
        <taxon>Streptomycetaceae</taxon>
        <taxon>Kitasatospora</taxon>
    </lineage>
</organism>
<evidence type="ECO:0000256" key="2">
    <source>
        <dbReference type="ARBA" id="ARBA00023125"/>
    </source>
</evidence>
<dbReference type="PATRIC" id="fig|452652.3.peg.356"/>
<dbReference type="Pfam" id="PF00440">
    <property type="entry name" value="TetR_N"/>
    <property type="match status" value="1"/>
</dbReference>
<proteinExistence type="predicted"/>
<dbReference type="PANTHER" id="PTHR30055:SF151">
    <property type="entry name" value="TRANSCRIPTIONAL REGULATORY PROTEIN"/>
    <property type="match status" value="1"/>
</dbReference>
<name>E4N4S8_KITSK</name>
<evidence type="ECO:0000259" key="5">
    <source>
        <dbReference type="PROSITE" id="PS50977"/>
    </source>
</evidence>
<dbReference type="EMBL" id="AP010968">
    <property type="protein sequence ID" value="BAJ26209.1"/>
    <property type="molecule type" value="Genomic_DNA"/>
</dbReference>
<dbReference type="SUPFAM" id="SSF46689">
    <property type="entry name" value="Homeodomain-like"/>
    <property type="match status" value="1"/>
</dbReference>
<dbReference type="Gene3D" id="1.10.10.60">
    <property type="entry name" value="Homeodomain-like"/>
    <property type="match status" value="1"/>
</dbReference>
<reference evidence="6 7" key="1">
    <citation type="journal article" date="2010" name="DNA Res.">
        <title>Genome sequence of Kitasatospora setae NBRC 14216T: an evolutionary snapshot of the family Streptomycetaceae.</title>
        <authorList>
            <person name="Ichikawa N."/>
            <person name="Oguchi A."/>
            <person name="Ikeda H."/>
            <person name="Ishikawa J."/>
            <person name="Kitani S."/>
            <person name="Watanabe Y."/>
            <person name="Nakamura S."/>
            <person name="Katano Y."/>
            <person name="Kishi E."/>
            <person name="Sasagawa M."/>
            <person name="Ankai A."/>
            <person name="Fukui S."/>
            <person name="Hashimoto Y."/>
            <person name="Kamata S."/>
            <person name="Otoguro M."/>
            <person name="Tanikawa S."/>
            <person name="Nihira T."/>
            <person name="Horinouchi S."/>
            <person name="Ohnishi Y."/>
            <person name="Hayakawa M."/>
            <person name="Kuzuyama T."/>
            <person name="Arisawa A."/>
            <person name="Nomoto F."/>
            <person name="Miura H."/>
            <person name="Takahashi Y."/>
            <person name="Fujita N."/>
        </authorList>
    </citation>
    <scope>NUCLEOTIDE SEQUENCE [LARGE SCALE GENOMIC DNA]</scope>
    <source>
        <strain evidence="7">ATCC 33774 / DSM 43861 / JCM 3304 / KCC A-0304 / NBRC 14216 / KM-6054</strain>
    </source>
</reference>
<protein>
    <submittedName>
        <fullName evidence="6">Putative TetR family transcriptional regulator</fullName>
    </submittedName>
</protein>
<keyword evidence="2 4" id="KW-0238">DNA-binding</keyword>
<dbReference type="GO" id="GO:0000976">
    <property type="term" value="F:transcription cis-regulatory region binding"/>
    <property type="evidence" value="ECO:0007669"/>
    <property type="project" value="TreeGrafter"/>
</dbReference>
<keyword evidence="1" id="KW-0805">Transcription regulation</keyword>
<dbReference type="STRING" id="452652.KSE_03620"/>
<evidence type="ECO:0000313" key="6">
    <source>
        <dbReference type="EMBL" id="BAJ26209.1"/>
    </source>
</evidence>
<keyword evidence="3" id="KW-0804">Transcription</keyword>
<evidence type="ECO:0000256" key="3">
    <source>
        <dbReference type="ARBA" id="ARBA00023163"/>
    </source>
</evidence>
<dbReference type="GO" id="GO:0003700">
    <property type="term" value="F:DNA-binding transcription factor activity"/>
    <property type="evidence" value="ECO:0007669"/>
    <property type="project" value="TreeGrafter"/>
</dbReference>
<dbReference type="eggNOG" id="COG1309">
    <property type="taxonomic scope" value="Bacteria"/>
</dbReference>
<dbReference type="HOGENOM" id="CLU_069543_5_2_11"/>